<keyword evidence="4" id="KW-0964">Secreted</keyword>
<evidence type="ECO:0000256" key="2">
    <source>
        <dbReference type="ARBA" id="ARBA00004613"/>
    </source>
</evidence>
<evidence type="ECO:0000256" key="7">
    <source>
        <dbReference type="ARBA" id="ARBA00023277"/>
    </source>
</evidence>
<dbReference type="PANTHER" id="PTHR42061:SF9">
    <property type="entry name" value="ENDO-CHITOSANASE"/>
    <property type="match status" value="1"/>
</dbReference>
<protein>
    <recommendedName>
        <fullName evidence="10">Endo-chitosanase</fullName>
        <ecNumber evidence="10">3.2.1.132</ecNumber>
    </recommendedName>
</protein>
<feature type="chain" id="PRO_5005108651" description="Endo-chitosanase" evidence="10">
    <location>
        <begin position="19"/>
        <end position="233"/>
    </location>
</feature>
<keyword evidence="12" id="KW-1185">Reference proteome</keyword>
<evidence type="ECO:0000256" key="9">
    <source>
        <dbReference type="ARBA" id="ARBA00023326"/>
    </source>
</evidence>
<dbReference type="PANTHER" id="PTHR42061">
    <property type="entry name" value="ENDO-CHITOSANASE"/>
    <property type="match status" value="1"/>
</dbReference>
<accession>A0A0A1T3D9</accession>
<comment type="function">
    <text evidence="10">Chitosanase catalyzing the endo-type cleavage of chitosan, the deacylated form of chitin. Chitosanase may be crucial in the degradation of the deacetylated portion of chitin in the fungal cell wall.</text>
</comment>
<feature type="signal peptide" evidence="10">
    <location>
        <begin position="1"/>
        <end position="18"/>
    </location>
</feature>
<reference evidence="11 12" key="1">
    <citation type="journal article" date="2015" name="Genome Announc.">
        <title>Draft Genome Sequence and Gene Annotation of the Entomopathogenic Fungus Verticillium hemipterigenum.</title>
        <authorList>
            <person name="Horn F."/>
            <person name="Habel A."/>
            <person name="Scharf D.H."/>
            <person name="Dworschak J."/>
            <person name="Brakhage A.A."/>
            <person name="Guthke R."/>
            <person name="Hertweck C."/>
            <person name="Linde J."/>
        </authorList>
    </citation>
    <scope>NUCLEOTIDE SEQUENCE [LARGE SCALE GENOMIC DNA]</scope>
</reference>
<evidence type="ECO:0000256" key="6">
    <source>
        <dbReference type="ARBA" id="ARBA00022801"/>
    </source>
</evidence>
<evidence type="ECO:0000256" key="8">
    <source>
        <dbReference type="ARBA" id="ARBA00023295"/>
    </source>
</evidence>
<keyword evidence="6 10" id="KW-0378">Hydrolase</keyword>
<dbReference type="InterPro" id="IPR009939">
    <property type="entry name" value="Chitosanase_fungal"/>
</dbReference>
<dbReference type="GO" id="GO:0005576">
    <property type="term" value="C:extracellular region"/>
    <property type="evidence" value="ECO:0007669"/>
    <property type="project" value="UniProtKB-SubCell"/>
</dbReference>
<evidence type="ECO:0000256" key="10">
    <source>
        <dbReference type="RuleBase" id="RU361208"/>
    </source>
</evidence>
<proteinExistence type="inferred from homology"/>
<dbReference type="GO" id="GO:0016977">
    <property type="term" value="F:chitosanase activity"/>
    <property type="evidence" value="ECO:0007669"/>
    <property type="project" value="UniProtKB-EC"/>
</dbReference>
<keyword evidence="7" id="KW-0119">Carbohydrate metabolism</keyword>
<keyword evidence="8 10" id="KW-0326">Glycosidase</keyword>
<organism evidence="11 12">
    <name type="scientific">[Torrubiella] hemipterigena</name>
    <dbReference type="NCBI Taxonomy" id="1531966"/>
    <lineage>
        <taxon>Eukaryota</taxon>
        <taxon>Fungi</taxon>
        <taxon>Dikarya</taxon>
        <taxon>Ascomycota</taxon>
        <taxon>Pezizomycotina</taxon>
        <taxon>Sordariomycetes</taxon>
        <taxon>Hypocreomycetidae</taxon>
        <taxon>Hypocreales</taxon>
        <taxon>Clavicipitaceae</taxon>
        <taxon>Clavicipitaceae incertae sedis</taxon>
        <taxon>'Torrubiella' clade</taxon>
    </lineage>
</organism>
<comment type="catalytic activity">
    <reaction evidence="1 10">
        <text>Endohydrolysis of beta-(1-&gt;4)-linkages between D-glucosamine residues in a partly acetylated chitosan.</text>
        <dbReference type="EC" id="3.2.1.132"/>
    </reaction>
</comment>
<sequence>MQGSLLLALGALSTMATAYDLPDNLKKIYNDHKSGTCSNKLSGTFTGGAAYCGDISNVIYLKGGKGNYDNMDVDCDGANNSGGDCANDPSGQGETAFKDTVKGYGIGDLDANIHTYIVFGNEGGKTTFKPQDHGIKPLSLMAVVCGGKLHYGIWGDTNGGTSTGEASIAMAKLCFPKDGLNGNKGHDEKDVMYIAFSGKDAVPGKDGAKWKAKNQKEFSDSLKTLGDKLVKGL</sequence>
<keyword evidence="9 10" id="KW-0624">Polysaccharide degradation</keyword>
<name>A0A0A1T3D9_9HYPO</name>
<dbReference type="HOGENOM" id="CLU_046555_0_0_1"/>
<dbReference type="EC" id="3.2.1.132" evidence="10"/>
<evidence type="ECO:0000313" key="11">
    <source>
        <dbReference type="EMBL" id="CEJ80605.1"/>
    </source>
</evidence>
<evidence type="ECO:0000313" key="12">
    <source>
        <dbReference type="Proteomes" id="UP000039046"/>
    </source>
</evidence>
<evidence type="ECO:0000256" key="5">
    <source>
        <dbReference type="ARBA" id="ARBA00022729"/>
    </source>
</evidence>
<comment type="subcellular location">
    <subcellularLocation>
        <location evidence="2 10">Secreted</location>
    </subcellularLocation>
</comment>
<gene>
    <name evidence="11" type="ORF">VHEMI00779</name>
</gene>
<dbReference type="AlphaFoldDB" id="A0A0A1T3D9"/>
<dbReference type="Pfam" id="PF07335">
    <property type="entry name" value="Glyco_hydro_75"/>
    <property type="match status" value="1"/>
</dbReference>
<keyword evidence="5 10" id="KW-0732">Signal</keyword>
<comment type="similarity">
    <text evidence="3 10">Belongs to the glycosyl hydrolase 75 family.</text>
</comment>
<dbReference type="OrthoDB" id="4756206at2759"/>
<dbReference type="Proteomes" id="UP000039046">
    <property type="component" value="Unassembled WGS sequence"/>
</dbReference>
<dbReference type="EMBL" id="CDHN01000001">
    <property type="protein sequence ID" value="CEJ80605.1"/>
    <property type="molecule type" value="Genomic_DNA"/>
</dbReference>
<evidence type="ECO:0000256" key="4">
    <source>
        <dbReference type="ARBA" id="ARBA00022525"/>
    </source>
</evidence>
<evidence type="ECO:0000256" key="1">
    <source>
        <dbReference type="ARBA" id="ARBA00000405"/>
    </source>
</evidence>
<evidence type="ECO:0000256" key="3">
    <source>
        <dbReference type="ARBA" id="ARBA00007799"/>
    </source>
</evidence>
<dbReference type="GO" id="GO:0000272">
    <property type="term" value="P:polysaccharide catabolic process"/>
    <property type="evidence" value="ECO:0007669"/>
    <property type="project" value="UniProtKB-KW"/>
</dbReference>